<protein>
    <submittedName>
        <fullName evidence="5">FAD-dependent monooxygenase</fullName>
    </submittedName>
</protein>
<reference evidence="5" key="1">
    <citation type="submission" date="2021-01" db="EMBL/GenBank/DDBJ databases">
        <title>Paracoccus amoyensis sp. nov., isolated from the surface seawater along the coast of Xiamen Island, China.</title>
        <authorList>
            <person name="Lyu L."/>
        </authorList>
    </citation>
    <scope>NUCLEOTIDE SEQUENCE</scope>
    <source>
        <strain evidence="5">MJ17</strain>
    </source>
</reference>
<dbReference type="SUPFAM" id="SSF51905">
    <property type="entry name" value="FAD/NAD(P)-binding domain"/>
    <property type="match status" value="1"/>
</dbReference>
<dbReference type="InterPro" id="IPR002938">
    <property type="entry name" value="FAD-bd"/>
</dbReference>
<dbReference type="GO" id="GO:0016709">
    <property type="term" value="F:oxidoreductase activity, acting on paired donors, with incorporation or reduction of molecular oxygen, NAD(P)H as one donor, and incorporation of one atom of oxygen"/>
    <property type="evidence" value="ECO:0007669"/>
    <property type="project" value="UniProtKB-ARBA"/>
</dbReference>
<dbReference type="Proteomes" id="UP000640485">
    <property type="component" value="Unassembled WGS sequence"/>
</dbReference>
<name>A0A934SAG6_9RHOB</name>
<dbReference type="Gene3D" id="3.30.70.2450">
    <property type="match status" value="1"/>
</dbReference>
<dbReference type="RefSeq" id="WP_200682964.1">
    <property type="nucleotide sequence ID" value="NZ_JAEPRQ010000001.1"/>
</dbReference>
<dbReference type="Pfam" id="PF01494">
    <property type="entry name" value="FAD_binding_3"/>
    <property type="match status" value="1"/>
</dbReference>
<comment type="cofactor">
    <cofactor evidence="1">
        <name>FAD</name>
        <dbReference type="ChEBI" id="CHEBI:57692"/>
    </cofactor>
</comment>
<evidence type="ECO:0000256" key="2">
    <source>
        <dbReference type="ARBA" id="ARBA00022630"/>
    </source>
</evidence>
<comment type="caution">
    <text evidence="5">The sequence shown here is derived from an EMBL/GenBank/DDBJ whole genome shotgun (WGS) entry which is preliminary data.</text>
</comment>
<dbReference type="InterPro" id="IPR036188">
    <property type="entry name" value="FAD/NAD-bd_sf"/>
</dbReference>
<accession>A0A934SAG6</accession>
<dbReference type="AlphaFoldDB" id="A0A934SAG6"/>
<sequence>MSELTTDVLIIGAGPAGLCTAIGLAQRGIDFLILDALPEAQNTSRAAVIHAATLDSLGQLGVAERLINQGIKARETRIRNRDQVLFQTDFSSLPSPTPYALMIPQDETEAILLEHLQSLGGNTMRPARLTGYERTDTGIQATIRSGDQDILIDARFLIGTDGQDSTVRTAAGIGFPGDSYGSFLLADVRMDWPISQEEVSLFVSGDGIMVVAPMSDGRYRIVAQYENAPLQPHIADVQRLIDLRGPATRVTIHDLLWGSRFRVHHKLADHFRDGPVLLAGDAAHVHSPAGGQGMNLGIRDALALSDALAQVIGGASGTVLDSYASDRRAAAQKVLAMTDRLTMIATLTNPAGRLIRDRLLRLTSRSSRVRRSIALRLAGYD</sequence>
<keyword evidence="5" id="KW-0503">Monooxygenase</keyword>
<proteinExistence type="predicted"/>
<dbReference type="InterPro" id="IPR050641">
    <property type="entry name" value="RIFMO-like"/>
</dbReference>
<dbReference type="PANTHER" id="PTHR43004:SF19">
    <property type="entry name" value="BINDING MONOOXYGENASE, PUTATIVE (JCVI)-RELATED"/>
    <property type="match status" value="1"/>
</dbReference>
<evidence type="ECO:0000259" key="4">
    <source>
        <dbReference type="Pfam" id="PF01494"/>
    </source>
</evidence>
<gene>
    <name evidence="5" type="ORF">JJJ17_00410</name>
</gene>
<dbReference type="PANTHER" id="PTHR43004">
    <property type="entry name" value="TRK SYSTEM POTASSIUM UPTAKE PROTEIN"/>
    <property type="match status" value="1"/>
</dbReference>
<keyword evidence="2" id="KW-0285">Flavoprotein</keyword>
<dbReference type="GO" id="GO:0071949">
    <property type="term" value="F:FAD binding"/>
    <property type="evidence" value="ECO:0007669"/>
    <property type="project" value="InterPro"/>
</dbReference>
<keyword evidence="6" id="KW-1185">Reference proteome</keyword>
<feature type="domain" description="FAD-binding" evidence="4">
    <location>
        <begin position="6"/>
        <end position="336"/>
    </location>
</feature>
<evidence type="ECO:0000313" key="6">
    <source>
        <dbReference type="Proteomes" id="UP000640485"/>
    </source>
</evidence>
<evidence type="ECO:0000256" key="3">
    <source>
        <dbReference type="ARBA" id="ARBA00022827"/>
    </source>
</evidence>
<organism evidence="5 6">
    <name type="scientific">Paracoccus caeni</name>
    <dbReference type="NCBI Taxonomy" id="657651"/>
    <lineage>
        <taxon>Bacteria</taxon>
        <taxon>Pseudomonadati</taxon>
        <taxon>Pseudomonadota</taxon>
        <taxon>Alphaproteobacteria</taxon>
        <taxon>Rhodobacterales</taxon>
        <taxon>Paracoccaceae</taxon>
        <taxon>Paracoccus</taxon>
    </lineage>
</organism>
<keyword evidence="3" id="KW-0274">FAD</keyword>
<dbReference type="Gene3D" id="3.50.50.60">
    <property type="entry name" value="FAD/NAD(P)-binding domain"/>
    <property type="match status" value="1"/>
</dbReference>
<dbReference type="EMBL" id="JAEPRQ010000001">
    <property type="protein sequence ID" value="MBK4214377.1"/>
    <property type="molecule type" value="Genomic_DNA"/>
</dbReference>
<evidence type="ECO:0000256" key="1">
    <source>
        <dbReference type="ARBA" id="ARBA00001974"/>
    </source>
</evidence>
<keyword evidence="5" id="KW-0560">Oxidoreductase</keyword>
<dbReference type="PRINTS" id="PR00420">
    <property type="entry name" value="RNGMNOXGNASE"/>
</dbReference>
<evidence type="ECO:0000313" key="5">
    <source>
        <dbReference type="EMBL" id="MBK4214377.1"/>
    </source>
</evidence>